<dbReference type="InterPro" id="IPR004716">
    <property type="entry name" value="PTS_IIA_glucitol/sorbitol-sp"/>
</dbReference>
<organism evidence="2 3">
    <name type="scientific">Pediococcus inopinatus</name>
    <dbReference type="NCBI Taxonomy" id="114090"/>
    <lineage>
        <taxon>Bacteria</taxon>
        <taxon>Bacillati</taxon>
        <taxon>Bacillota</taxon>
        <taxon>Bacilli</taxon>
        <taxon>Lactobacillales</taxon>
        <taxon>Lactobacillaceae</taxon>
        <taxon>Pediococcus</taxon>
    </lineage>
</organism>
<dbReference type="RefSeq" id="WP_063697832.1">
    <property type="nucleotide sequence ID" value="NZ_BBIM01000031.1"/>
</dbReference>
<sequence>MMITSEVTEIGPNAIVESDPIAILFGPEATNNLKDVAVIQKFDVRHPEFNLRRGSQISIRNHTYTVTFCGKLVNANLQGVGHVTLCFSAIPETPLESAIYLSPEKFPGFTVGDKIIYTFK</sequence>
<dbReference type="InterPro" id="IPR036665">
    <property type="entry name" value="PTS_IIA_glucitol/sorbitol_sf"/>
</dbReference>
<reference evidence="3" key="1">
    <citation type="submission" date="2024-06" db="EMBL/GenBank/DDBJ databases">
        <authorList>
            <person name="Chang H.C."/>
            <person name="Mun S.Y."/>
        </authorList>
    </citation>
    <scope>NUCLEOTIDE SEQUENCE [LARGE SCALE GENOMIC DNA]</scope>
    <source>
        <strain evidence="3">KT1</strain>
    </source>
</reference>
<dbReference type="Proteomes" id="UP001302696">
    <property type="component" value="Chromosome"/>
</dbReference>
<dbReference type="PANTHER" id="PTHR40398">
    <property type="entry name" value="PTS SYSTEM GLUCITOL/SORBITOL-SPECIFIC EIIA COMPONENT"/>
    <property type="match status" value="1"/>
</dbReference>
<gene>
    <name evidence="2" type="ORF">N6G96_06955</name>
</gene>
<comment type="caution">
    <text evidence="1">Lacks conserved residue(s) required for the propagation of feature annotation.</text>
</comment>
<evidence type="ECO:0000256" key="1">
    <source>
        <dbReference type="PROSITE-ProRule" id="PRU00420"/>
    </source>
</evidence>
<proteinExistence type="predicted"/>
<dbReference type="SUPFAM" id="SSF141530">
    <property type="entry name" value="PTSIIA/GutA-like"/>
    <property type="match status" value="1"/>
</dbReference>
<evidence type="ECO:0000313" key="2">
    <source>
        <dbReference type="EMBL" id="WPC21033.1"/>
    </source>
</evidence>
<dbReference type="Pfam" id="PF03829">
    <property type="entry name" value="PTSIIA_gutA"/>
    <property type="match status" value="1"/>
</dbReference>
<dbReference type="PROSITE" id="PS51097">
    <property type="entry name" value="PTS_EIIA_TYPE_5"/>
    <property type="match status" value="1"/>
</dbReference>
<dbReference type="PANTHER" id="PTHR40398:SF1">
    <property type="entry name" value="PTS SYSTEM GLUCITOL_SORBITOL-SPECIFIC EIIA COMPONENT"/>
    <property type="match status" value="1"/>
</dbReference>
<dbReference type="EMBL" id="CP104778">
    <property type="protein sequence ID" value="WPC21033.1"/>
    <property type="molecule type" value="Genomic_DNA"/>
</dbReference>
<name>A0ABZ0Q351_9LACO</name>
<protein>
    <submittedName>
        <fullName evidence="2">PTS glucitol/sorbitol transporter subunit IIA</fullName>
    </submittedName>
</protein>
<evidence type="ECO:0000313" key="3">
    <source>
        <dbReference type="Proteomes" id="UP001302696"/>
    </source>
</evidence>
<accession>A0ABZ0Q351</accession>
<keyword evidence="3" id="KW-1185">Reference proteome</keyword>
<dbReference type="Gene3D" id="2.40.33.40">
    <property type="entry name" value="Phosphotransferase system, glucitol/sorbitol-specific IIA component"/>
    <property type="match status" value="1"/>
</dbReference>